<keyword evidence="2" id="KW-1185">Reference proteome</keyword>
<accession>A0ACB8SC06</accession>
<sequence>MKGSKGVGSGARAVHEAYRKPDLILTSLRAATRAAGEELTWMDTAAKRSFQAPELRFPWTAALVSIEIKRVKNQVACPSSYHMYEATDERKVNVDPWYDIASGSSPASKSDGPISRKRKSEETRSDSPKRSRNTRSSSQASSGLSSTPEIPGAIGYTVEQEPDKLPPVIQCGVYASEMMSQRGAGTHRATVMLMEGTNNWQSTAEPYQPYTVDEKLWLFVYDREGDSNTRTRHCPGLSSLRPSSLRLPRLGSVRLRPQ</sequence>
<reference evidence="1" key="2">
    <citation type="journal article" date="2022" name="New Phytol.">
        <title>Evolutionary transition to the ectomycorrhizal habit in the genomes of a hyperdiverse lineage of mushroom-forming fungi.</title>
        <authorList>
            <person name="Looney B."/>
            <person name="Miyauchi S."/>
            <person name="Morin E."/>
            <person name="Drula E."/>
            <person name="Courty P.E."/>
            <person name="Kohler A."/>
            <person name="Kuo A."/>
            <person name="LaButti K."/>
            <person name="Pangilinan J."/>
            <person name="Lipzen A."/>
            <person name="Riley R."/>
            <person name="Andreopoulos W."/>
            <person name="He G."/>
            <person name="Johnson J."/>
            <person name="Nolan M."/>
            <person name="Tritt A."/>
            <person name="Barry K.W."/>
            <person name="Grigoriev I.V."/>
            <person name="Nagy L.G."/>
            <person name="Hibbett D."/>
            <person name="Henrissat B."/>
            <person name="Matheny P.B."/>
            <person name="Labbe J."/>
            <person name="Martin F.M."/>
        </authorList>
    </citation>
    <scope>NUCLEOTIDE SEQUENCE</scope>
    <source>
        <strain evidence="1">FP105234-sp</strain>
    </source>
</reference>
<name>A0ACB8SC06_9AGAM</name>
<evidence type="ECO:0000313" key="1">
    <source>
        <dbReference type="EMBL" id="KAI0053767.1"/>
    </source>
</evidence>
<gene>
    <name evidence="1" type="ORF">FA95DRAFT_484249</name>
</gene>
<organism evidence="1 2">
    <name type="scientific">Auriscalpium vulgare</name>
    <dbReference type="NCBI Taxonomy" id="40419"/>
    <lineage>
        <taxon>Eukaryota</taxon>
        <taxon>Fungi</taxon>
        <taxon>Dikarya</taxon>
        <taxon>Basidiomycota</taxon>
        <taxon>Agaricomycotina</taxon>
        <taxon>Agaricomycetes</taxon>
        <taxon>Russulales</taxon>
        <taxon>Auriscalpiaceae</taxon>
        <taxon>Auriscalpium</taxon>
    </lineage>
</organism>
<dbReference type="Proteomes" id="UP000814033">
    <property type="component" value="Unassembled WGS sequence"/>
</dbReference>
<protein>
    <submittedName>
        <fullName evidence="1">Uncharacterized protein</fullName>
    </submittedName>
</protein>
<comment type="caution">
    <text evidence="1">The sequence shown here is derived from an EMBL/GenBank/DDBJ whole genome shotgun (WGS) entry which is preliminary data.</text>
</comment>
<proteinExistence type="predicted"/>
<reference evidence="1" key="1">
    <citation type="submission" date="2021-02" db="EMBL/GenBank/DDBJ databases">
        <authorList>
            <consortium name="DOE Joint Genome Institute"/>
            <person name="Ahrendt S."/>
            <person name="Looney B.P."/>
            <person name="Miyauchi S."/>
            <person name="Morin E."/>
            <person name="Drula E."/>
            <person name="Courty P.E."/>
            <person name="Chicoki N."/>
            <person name="Fauchery L."/>
            <person name="Kohler A."/>
            <person name="Kuo A."/>
            <person name="Labutti K."/>
            <person name="Pangilinan J."/>
            <person name="Lipzen A."/>
            <person name="Riley R."/>
            <person name="Andreopoulos W."/>
            <person name="He G."/>
            <person name="Johnson J."/>
            <person name="Barry K.W."/>
            <person name="Grigoriev I.V."/>
            <person name="Nagy L."/>
            <person name="Hibbett D."/>
            <person name="Henrissat B."/>
            <person name="Matheny P.B."/>
            <person name="Labbe J."/>
            <person name="Martin F."/>
        </authorList>
    </citation>
    <scope>NUCLEOTIDE SEQUENCE</scope>
    <source>
        <strain evidence="1">FP105234-sp</strain>
    </source>
</reference>
<dbReference type="EMBL" id="MU275839">
    <property type="protein sequence ID" value="KAI0053767.1"/>
    <property type="molecule type" value="Genomic_DNA"/>
</dbReference>
<evidence type="ECO:0000313" key="2">
    <source>
        <dbReference type="Proteomes" id="UP000814033"/>
    </source>
</evidence>